<feature type="chain" id="PRO_5030641294" evidence="1">
    <location>
        <begin position="28"/>
        <end position="104"/>
    </location>
</feature>
<evidence type="ECO:0000313" key="3">
    <source>
        <dbReference type="Proteomes" id="UP000540423"/>
    </source>
</evidence>
<dbReference type="AlphaFoldDB" id="A0A7X0LNQ9"/>
<evidence type="ECO:0000256" key="1">
    <source>
        <dbReference type="SAM" id="SignalP"/>
    </source>
</evidence>
<gene>
    <name evidence="2" type="ORF">HNQ79_001583</name>
</gene>
<evidence type="ECO:0000313" key="2">
    <source>
        <dbReference type="EMBL" id="MBB6435132.1"/>
    </source>
</evidence>
<comment type="caution">
    <text evidence="2">The sequence shown here is derived from an EMBL/GenBank/DDBJ whole genome shotgun (WGS) entry which is preliminary data.</text>
</comment>
<dbReference type="EMBL" id="JACHEM010000003">
    <property type="protein sequence ID" value="MBB6435132.1"/>
    <property type="molecule type" value="Genomic_DNA"/>
</dbReference>
<name>A0A7X0LNQ9_9ACTN</name>
<feature type="signal peptide" evidence="1">
    <location>
        <begin position="1"/>
        <end position="27"/>
    </location>
</feature>
<proteinExistence type="predicted"/>
<keyword evidence="1" id="KW-0732">Signal</keyword>
<protein>
    <submittedName>
        <fullName evidence="2">Uncharacterized protein</fullName>
    </submittedName>
</protein>
<dbReference type="Proteomes" id="UP000540423">
    <property type="component" value="Unassembled WGS sequence"/>
</dbReference>
<reference evidence="2 3" key="1">
    <citation type="submission" date="2020-08" db="EMBL/GenBank/DDBJ databases">
        <title>Genomic Encyclopedia of Type Strains, Phase IV (KMG-IV): sequencing the most valuable type-strain genomes for metagenomic binning, comparative biology and taxonomic classification.</title>
        <authorList>
            <person name="Goeker M."/>
        </authorList>
    </citation>
    <scope>NUCLEOTIDE SEQUENCE [LARGE SCALE GENOMIC DNA]</scope>
    <source>
        <strain evidence="2 3">DSM 40141</strain>
    </source>
</reference>
<organism evidence="2 3">
    <name type="scientific">Streptomyces candidus</name>
    <dbReference type="NCBI Taxonomy" id="67283"/>
    <lineage>
        <taxon>Bacteria</taxon>
        <taxon>Bacillati</taxon>
        <taxon>Actinomycetota</taxon>
        <taxon>Actinomycetes</taxon>
        <taxon>Kitasatosporales</taxon>
        <taxon>Streptomycetaceae</taxon>
        <taxon>Streptomyces</taxon>
    </lineage>
</organism>
<dbReference type="RefSeq" id="WP_185028362.1">
    <property type="nucleotide sequence ID" value="NZ_BNBN01000004.1"/>
</dbReference>
<sequence length="104" mass="11276">MMLAKKMLVSGMLALTVMGSGVTTAVAAEAPAADTAVVLVNRDCKANNNLDEIAAKFISRCRKASIRREFPGTHLSRNLGEIKAGKSANDKKAWKLLNDKRFEK</sequence>
<accession>A0A7X0LNQ9</accession>
<keyword evidence="3" id="KW-1185">Reference proteome</keyword>